<feature type="domain" description="Cyclic nucleotide-binding" evidence="1">
    <location>
        <begin position="30"/>
        <end position="116"/>
    </location>
</feature>
<dbReference type="InterPro" id="IPR000595">
    <property type="entry name" value="cNMP-bd_dom"/>
</dbReference>
<reference evidence="2" key="2">
    <citation type="submission" date="2020-09" db="EMBL/GenBank/DDBJ databases">
        <authorList>
            <person name="Sun Q."/>
            <person name="Sedlacek I."/>
        </authorList>
    </citation>
    <scope>NUCLEOTIDE SEQUENCE</scope>
    <source>
        <strain evidence="2">CCM 8711</strain>
    </source>
</reference>
<accession>A0A917JA63</accession>
<reference evidence="2" key="1">
    <citation type="journal article" date="2014" name="Int. J. Syst. Evol. Microbiol.">
        <title>Complete genome sequence of Corynebacterium casei LMG S-19264T (=DSM 44701T), isolated from a smear-ripened cheese.</title>
        <authorList>
            <consortium name="US DOE Joint Genome Institute (JGI-PGF)"/>
            <person name="Walter F."/>
            <person name="Albersmeier A."/>
            <person name="Kalinowski J."/>
            <person name="Ruckert C."/>
        </authorList>
    </citation>
    <scope>NUCLEOTIDE SEQUENCE</scope>
    <source>
        <strain evidence="2">CCM 8711</strain>
    </source>
</reference>
<dbReference type="RefSeq" id="WP_188418047.1">
    <property type="nucleotide sequence ID" value="NZ_BMDO01000009.1"/>
</dbReference>
<dbReference type="SUPFAM" id="SSF51206">
    <property type="entry name" value="cAMP-binding domain-like"/>
    <property type="match status" value="1"/>
</dbReference>
<protein>
    <submittedName>
        <fullName evidence="2">cAMP-binding protein</fullName>
    </submittedName>
</protein>
<organism evidence="2 3">
    <name type="scientific">Mucilaginibacter galii</name>
    <dbReference type="NCBI Taxonomy" id="2005073"/>
    <lineage>
        <taxon>Bacteria</taxon>
        <taxon>Pseudomonadati</taxon>
        <taxon>Bacteroidota</taxon>
        <taxon>Sphingobacteriia</taxon>
        <taxon>Sphingobacteriales</taxon>
        <taxon>Sphingobacteriaceae</taxon>
        <taxon>Mucilaginibacter</taxon>
    </lineage>
</organism>
<keyword evidence="3" id="KW-1185">Reference proteome</keyword>
<gene>
    <name evidence="2" type="ORF">GCM10011425_31520</name>
</gene>
<dbReference type="InterPro" id="IPR014710">
    <property type="entry name" value="RmlC-like_jellyroll"/>
</dbReference>
<dbReference type="Pfam" id="PF00027">
    <property type="entry name" value="cNMP_binding"/>
    <property type="match status" value="1"/>
</dbReference>
<dbReference type="Proteomes" id="UP000662074">
    <property type="component" value="Unassembled WGS sequence"/>
</dbReference>
<evidence type="ECO:0000259" key="1">
    <source>
        <dbReference type="Pfam" id="PF00027"/>
    </source>
</evidence>
<proteinExistence type="predicted"/>
<comment type="caution">
    <text evidence="2">The sequence shown here is derived from an EMBL/GenBank/DDBJ whole genome shotgun (WGS) entry which is preliminary data.</text>
</comment>
<sequence length="193" mass="22426">MHPHFETYLQTHTTLLPENIQRVSSMAIRHTLRRNEFILSTGEICRHKVFVISGMLRMFSTSADSSEHILQFAPENGWTLDVESYDKQIPSLVNISAIEPSVILCWTKADFTSLLSDIPQFKSFADQIVARNIYYNRQRMLTMLSATPEERYESFVREFPGYLLRLPLRMIAAYLGISIKTLTRIRHTQLLRS</sequence>
<dbReference type="InterPro" id="IPR018490">
    <property type="entry name" value="cNMP-bd_dom_sf"/>
</dbReference>
<dbReference type="CDD" id="cd00038">
    <property type="entry name" value="CAP_ED"/>
    <property type="match status" value="1"/>
</dbReference>
<dbReference type="EMBL" id="BMDO01000009">
    <property type="protein sequence ID" value="GGI51940.1"/>
    <property type="molecule type" value="Genomic_DNA"/>
</dbReference>
<dbReference type="Gene3D" id="2.60.120.10">
    <property type="entry name" value="Jelly Rolls"/>
    <property type="match status" value="1"/>
</dbReference>
<evidence type="ECO:0000313" key="2">
    <source>
        <dbReference type="EMBL" id="GGI51940.1"/>
    </source>
</evidence>
<evidence type="ECO:0000313" key="3">
    <source>
        <dbReference type="Proteomes" id="UP000662074"/>
    </source>
</evidence>
<name>A0A917JA63_9SPHI</name>
<dbReference type="AlphaFoldDB" id="A0A917JA63"/>